<feature type="transmembrane region" description="Helical" evidence="7">
    <location>
        <begin position="76"/>
        <end position="95"/>
    </location>
</feature>
<dbReference type="AlphaFoldDB" id="A0A7G9SPZ6"/>
<keyword evidence="3" id="KW-1003">Cell membrane</keyword>
<keyword evidence="11" id="KW-1185">Reference proteome</keyword>
<dbReference type="Gene3D" id="2.30.30.60">
    <property type="match status" value="1"/>
</dbReference>
<keyword evidence="4 7" id="KW-0812">Transmembrane</keyword>
<name>A0A7G9SPZ6_9GAMM</name>
<dbReference type="InterPro" id="IPR011014">
    <property type="entry name" value="MscS_channel_TM-2"/>
</dbReference>
<dbReference type="KEGG" id="tcn:H9L16_14970"/>
<keyword evidence="5 7" id="KW-1133">Transmembrane helix</keyword>
<dbReference type="Proteomes" id="UP000515804">
    <property type="component" value="Chromosome"/>
</dbReference>
<reference evidence="10 11" key="1">
    <citation type="submission" date="2020-08" db="EMBL/GenBank/DDBJ databases">
        <title>Genome sequence of Thermomonas carbonis KCTC 42013T.</title>
        <authorList>
            <person name="Hyun D.-W."/>
            <person name="Bae J.-W."/>
        </authorList>
    </citation>
    <scope>NUCLEOTIDE SEQUENCE [LARGE SCALE GENOMIC DNA]</scope>
    <source>
        <strain evidence="10 11">KCTC 42013</strain>
    </source>
</reference>
<evidence type="ECO:0000256" key="2">
    <source>
        <dbReference type="ARBA" id="ARBA00008017"/>
    </source>
</evidence>
<organism evidence="10 11">
    <name type="scientific">Thermomonas carbonis</name>
    <dbReference type="NCBI Taxonomy" id="1463158"/>
    <lineage>
        <taxon>Bacteria</taxon>
        <taxon>Pseudomonadati</taxon>
        <taxon>Pseudomonadota</taxon>
        <taxon>Gammaproteobacteria</taxon>
        <taxon>Lysobacterales</taxon>
        <taxon>Lysobacteraceae</taxon>
        <taxon>Thermomonas</taxon>
    </lineage>
</organism>
<feature type="compositionally biased region" description="Basic and acidic residues" evidence="8">
    <location>
        <begin position="293"/>
        <end position="315"/>
    </location>
</feature>
<dbReference type="InterPro" id="IPR045275">
    <property type="entry name" value="MscS_archaea/bacteria_type"/>
</dbReference>
<dbReference type="EMBL" id="CP060719">
    <property type="protein sequence ID" value="QNN69921.1"/>
    <property type="molecule type" value="Genomic_DNA"/>
</dbReference>
<dbReference type="SUPFAM" id="SSF82689">
    <property type="entry name" value="Mechanosensitive channel protein MscS (YggB), C-terminal domain"/>
    <property type="match status" value="1"/>
</dbReference>
<protein>
    <recommendedName>
        <fullName evidence="7">Small-conductance mechanosensitive channel</fullName>
    </recommendedName>
</protein>
<comment type="function">
    <text evidence="7">Mechanosensitive channel that participates in the regulation of osmotic pressure changes within the cell, opening in response to stretch forces in the membrane lipid bilayer, without the need for other proteins. Contributes to normal resistance to hypoosmotic shock. Forms an ion channel of 1.0 nanosiemens conductance with a slight preference for anions.</text>
</comment>
<evidence type="ECO:0000256" key="5">
    <source>
        <dbReference type="ARBA" id="ARBA00022989"/>
    </source>
</evidence>
<dbReference type="InterPro" id="IPR006685">
    <property type="entry name" value="MscS_channel_2nd"/>
</dbReference>
<feature type="region of interest" description="Disordered" evidence="8">
    <location>
        <begin position="292"/>
        <end position="343"/>
    </location>
</feature>
<feature type="domain" description="Mechanosensitive ion channel MscS" evidence="9">
    <location>
        <begin position="124"/>
        <end position="191"/>
    </location>
</feature>
<keyword evidence="7" id="KW-0406">Ion transport</keyword>
<dbReference type="SUPFAM" id="SSF50182">
    <property type="entry name" value="Sm-like ribonucleoproteins"/>
    <property type="match status" value="1"/>
</dbReference>
<feature type="transmembrane region" description="Helical" evidence="7">
    <location>
        <begin position="101"/>
        <end position="122"/>
    </location>
</feature>
<evidence type="ECO:0000256" key="7">
    <source>
        <dbReference type="RuleBase" id="RU369025"/>
    </source>
</evidence>
<evidence type="ECO:0000313" key="11">
    <source>
        <dbReference type="Proteomes" id="UP000515804"/>
    </source>
</evidence>
<gene>
    <name evidence="10" type="ORF">H9L16_14970</name>
</gene>
<feature type="transmembrane region" description="Helical" evidence="7">
    <location>
        <begin position="30"/>
        <end position="55"/>
    </location>
</feature>
<sequence>MPILDPDKLPTASSLGERFMQALEQVQDKLLHLVASIPLLLIALLIVLFASWLGGFASRHMRMVKRLSSSNPYMEGLLRSTVRTLIVLAGVVIALDLLNATSLVGAVLGSAGVIGLVLGFGFKDIAENYIAGVLLSLRKPFSPGDTVRIDSFEGKVVALTARATILMTADGNHLQLPNSVVFKSVLLNYSRNPKRRFDFETSVDNRASWHDAMDAGIAAIAAIEGVLADPPPGALIRTLSNDGAILQFSGWIDQRGNDLARTRSEAMRQVRNALRKIGIVPPESVQKVVLQRGETDEPHAHETARARDTSVDRALDAQVGNARRLEDGGDLLQPQPQPAALPP</sequence>
<dbReference type="GO" id="GO:0005886">
    <property type="term" value="C:plasma membrane"/>
    <property type="evidence" value="ECO:0007669"/>
    <property type="project" value="UniProtKB-SubCell"/>
</dbReference>
<comment type="caution">
    <text evidence="7">Lacks conserved residue(s) required for the propagation of feature annotation.</text>
</comment>
<evidence type="ECO:0000259" key="9">
    <source>
        <dbReference type="Pfam" id="PF00924"/>
    </source>
</evidence>
<comment type="similarity">
    <text evidence="2 7">Belongs to the MscS (TC 1.A.23) family.</text>
</comment>
<accession>A0A7G9SPZ6</accession>
<keyword evidence="7" id="KW-0407">Ion channel</keyword>
<dbReference type="InterPro" id="IPR010920">
    <property type="entry name" value="LSM_dom_sf"/>
</dbReference>
<keyword evidence="7" id="KW-0813">Transport</keyword>
<dbReference type="GO" id="GO:0008381">
    <property type="term" value="F:mechanosensitive monoatomic ion channel activity"/>
    <property type="evidence" value="ECO:0007669"/>
    <property type="project" value="InterPro"/>
</dbReference>
<proteinExistence type="inferred from homology"/>
<evidence type="ECO:0000256" key="1">
    <source>
        <dbReference type="ARBA" id="ARBA00004651"/>
    </source>
</evidence>
<dbReference type="SUPFAM" id="SSF82861">
    <property type="entry name" value="Mechanosensitive channel protein MscS (YggB), transmembrane region"/>
    <property type="match status" value="1"/>
</dbReference>
<dbReference type="PANTHER" id="PTHR30221:SF1">
    <property type="entry name" value="SMALL-CONDUCTANCE MECHANOSENSITIVE CHANNEL"/>
    <property type="match status" value="1"/>
</dbReference>
<evidence type="ECO:0000256" key="3">
    <source>
        <dbReference type="ARBA" id="ARBA00022475"/>
    </source>
</evidence>
<dbReference type="PANTHER" id="PTHR30221">
    <property type="entry name" value="SMALL-CONDUCTANCE MECHANOSENSITIVE CHANNEL"/>
    <property type="match status" value="1"/>
</dbReference>
<keyword evidence="6 7" id="KW-0472">Membrane</keyword>
<keyword evidence="7" id="KW-0997">Cell inner membrane</keyword>
<dbReference type="InterPro" id="IPR011066">
    <property type="entry name" value="MscS_channel_C_sf"/>
</dbReference>
<evidence type="ECO:0000313" key="10">
    <source>
        <dbReference type="EMBL" id="QNN69921.1"/>
    </source>
</evidence>
<evidence type="ECO:0000256" key="8">
    <source>
        <dbReference type="SAM" id="MobiDB-lite"/>
    </source>
</evidence>
<comment type="subunit">
    <text evidence="7">Homoheptamer.</text>
</comment>
<dbReference type="InterPro" id="IPR023408">
    <property type="entry name" value="MscS_beta-dom_sf"/>
</dbReference>
<dbReference type="Gene3D" id="3.30.70.100">
    <property type="match status" value="1"/>
</dbReference>
<comment type="subcellular location">
    <subcellularLocation>
        <location evidence="7">Cell inner membrane</location>
        <topology evidence="7">Multi-pass membrane protein</topology>
    </subcellularLocation>
    <subcellularLocation>
        <location evidence="1">Cell membrane</location>
        <topology evidence="1">Multi-pass membrane protein</topology>
    </subcellularLocation>
</comment>
<dbReference type="Gene3D" id="1.10.287.1260">
    <property type="match status" value="1"/>
</dbReference>
<dbReference type="RefSeq" id="WP_187552438.1">
    <property type="nucleotide sequence ID" value="NZ_BMZL01000001.1"/>
</dbReference>
<dbReference type="Pfam" id="PF00924">
    <property type="entry name" value="MS_channel_2nd"/>
    <property type="match status" value="1"/>
</dbReference>
<evidence type="ECO:0000256" key="6">
    <source>
        <dbReference type="ARBA" id="ARBA00023136"/>
    </source>
</evidence>
<evidence type="ECO:0000256" key="4">
    <source>
        <dbReference type="ARBA" id="ARBA00022692"/>
    </source>
</evidence>